<dbReference type="Pfam" id="PF02767">
    <property type="entry name" value="DNA_pol3_beta_2"/>
    <property type="match status" value="1"/>
</dbReference>
<keyword evidence="5 9" id="KW-0548">Nucleotidyltransferase</keyword>
<dbReference type="Pfam" id="PF02768">
    <property type="entry name" value="DNA_pol3_beta_3"/>
    <property type="match status" value="1"/>
</dbReference>
<evidence type="ECO:0000256" key="9">
    <source>
        <dbReference type="PIRNR" id="PIRNR000804"/>
    </source>
</evidence>
<dbReference type="Proteomes" id="UP000547674">
    <property type="component" value="Unassembled WGS sequence"/>
</dbReference>
<comment type="caution">
    <text evidence="13">The sequence shown here is derived from an EMBL/GenBank/DDBJ whole genome shotgun (WGS) entry which is preliminary data.</text>
</comment>
<dbReference type="CDD" id="cd00140">
    <property type="entry name" value="beta_clamp"/>
    <property type="match status" value="1"/>
</dbReference>
<dbReference type="EMBL" id="JABDJR010000329">
    <property type="protein sequence ID" value="NNF06763.1"/>
    <property type="molecule type" value="Genomic_DNA"/>
</dbReference>
<dbReference type="InterPro" id="IPR001001">
    <property type="entry name" value="DNA_polIII_beta"/>
</dbReference>
<evidence type="ECO:0000256" key="2">
    <source>
        <dbReference type="ARBA" id="ARBA00010752"/>
    </source>
</evidence>
<dbReference type="GO" id="GO:0003887">
    <property type="term" value="F:DNA-directed DNA polymerase activity"/>
    <property type="evidence" value="ECO:0007669"/>
    <property type="project" value="UniProtKB-UniRule"/>
</dbReference>
<keyword evidence="7 9" id="KW-0239">DNA-directed DNA polymerase</keyword>
<dbReference type="PIRSF" id="PIRSF000804">
    <property type="entry name" value="DNA_pol_III_b"/>
    <property type="match status" value="1"/>
</dbReference>
<dbReference type="SMART" id="SM00480">
    <property type="entry name" value="POL3Bc"/>
    <property type="match status" value="1"/>
</dbReference>
<dbReference type="InterPro" id="IPR046938">
    <property type="entry name" value="DNA_clamp_sf"/>
</dbReference>
<dbReference type="InterPro" id="IPR022637">
    <property type="entry name" value="DNA_polIII_beta_cen"/>
</dbReference>
<dbReference type="Gene3D" id="3.10.150.10">
    <property type="entry name" value="DNA Polymerase III, subunit A, domain 2"/>
    <property type="match status" value="1"/>
</dbReference>
<proteinExistence type="inferred from homology"/>
<comment type="subcellular location">
    <subcellularLocation>
        <location evidence="1 9">Cytoplasm</location>
    </subcellularLocation>
</comment>
<dbReference type="NCBIfam" id="TIGR00663">
    <property type="entry name" value="dnan"/>
    <property type="match status" value="1"/>
</dbReference>
<dbReference type="AlphaFoldDB" id="A0A7Y2EEW7"/>
<dbReference type="InterPro" id="IPR022635">
    <property type="entry name" value="DNA_polIII_beta_C"/>
</dbReference>
<evidence type="ECO:0000313" key="14">
    <source>
        <dbReference type="Proteomes" id="UP000547674"/>
    </source>
</evidence>
<evidence type="ECO:0000256" key="8">
    <source>
        <dbReference type="ARBA" id="ARBA00023125"/>
    </source>
</evidence>
<dbReference type="GO" id="GO:0005737">
    <property type="term" value="C:cytoplasm"/>
    <property type="evidence" value="ECO:0007669"/>
    <property type="project" value="UniProtKB-SubCell"/>
</dbReference>
<dbReference type="PANTHER" id="PTHR30478">
    <property type="entry name" value="DNA POLYMERASE III SUBUNIT BETA"/>
    <property type="match status" value="1"/>
</dbReference>
<evidence type="ECO:0000256" key="4">
    <source>
        <dbReference type="ARBA" id="ARBA00022679"/>
    </source>
</evidence>
<keyword evidence="6 9" id="KW-0235">DNA replication</keyword>
<comment type="similarity">
    <text evidence="2 9">Belongs to the beta sliding clamp family.</text>
</comment>
<dbReference type="PANTHER" id="PTHR30478:SF0">
    <property type="entry name" value="BETA SLIDING CLAMP"/>
    <property type="match status" value="1"/>
</dbReference>
<dbReference type="GO" id="GO:0008408">
    <property type="term" value="F:3'-5' exonuclease activity"/>
    <property type="evidence" value="ECO:0007669"/>
    <property type="project" value="InterPro"/>
</dbReference>
<comment type="subunit">
    <text evidence="9">Forms a ring-shaped head-to-tail homodimer around DNA.</text>
</comment>
<dbReference type="SUPFAM" id="SSF55979">
    <property type="entry name" value="DNA clamp"/>
    <property type="match status" value="3"/>
</dbReference>
<keyword evidence="4 9" id="KW-0808">Transferase</keyword>
<name>A0A7Y2EEW7_UNCEI</name>
<feature type="domain" description="DNA polymerase III beta sliding clamp central" evidence="11">
    <location>
        <begin position="129"/>
        <end position="242"/>
    </location>
</feature>
<evidence type="ECO:0000256" key="1">
    <source>
        <dbReference type="ARBA" id="ARBA00004496"/>
    </source>
</evidence>
<gene>
    <name evidence="13" type="primary">dnaN</name>
    <name evidence="13" type="ORF">HKN21_08380</name>
</gene>
<feature type="domain" description="DNA polymerase III beta sliding clamp N-terminal" evidence="10">
    <location>
        <begin position="1"/>
        <end position="119"/>
    </location>
</feature>
<dbReference type="GO" id="GO:0003677">
    <property type="term" value="F:DNA binding"/>
    <property type="evidence" value="ECO:0007669"/>
    <property type="project" value="UniProtKB-UniRule"/>
</dbReference>
<evidence type="ECO:0000256" key="7">
    <source>
        <dbReference type="ARBA" id="ARBA00022932"/>
    </source>
</evidence>
<evidence type="ECO:0000256" key="6">
    <source>
        <dbReference type="ARBA" id="ARBA00022705"/>
    </source>
</evidence>
<evidence type="ECO:0000313" key="13">
    <source>
        <dbReference type="EMBL" id="NNF06763.1"/>
    </source>
</evidence>
<evidence type="ECO:0000259" key="11">
    <source>
        <dbReference type="Pfam" id="PF02767"/>
    </source>
</evidence>
<dbReference type="GO" id="GO:0006271">
    <property type="term" value="P:DNA strand elongation involved in DNA replication"/>
    <property type="evidence" value="ECO:0007669"/>
    <property type="project" value="TreeGrafter"/>
</dbReference>
<keyword evidence="3 9" id="KW-0963">Cytoplasm</keyword>
<sequence length="371" mass="40716">MKFSISQAALQDLLQVVVSAVPTKSTLPILSNILVEADREGLTMVSTDLDLSIKTRGEAQVDREGSITIPAKRIGEIVRELKPDTEIKVSVSGTKVKMNYGHGSSTIIGLDPEDFPQLPQIDAEKMVSLPTDVFERAVKRSAYAVSSDETRQMLTGVLFQLQGNMLNLVSTDGHRLAKAAFQGDFKGLEGRDLIIPPKALNQVVRLASGNPKVNLTVSRNFAVFEVGTTTVFSRLIDGNFPNYEQVIPKENPHRFHLDKEEFMGAIRRVSVLSDHVTRQIKLALKPERVELSVSTADVGEGQEALPVDYTGSEIAVGYNASYLLEALRTIPSNKIEMRLNTPTSPGILVPAEQEKEEDLLCLVMPLRLPDA</sequence>
<dbReference type="GO" id="GO:0009360">
    <property type="term" value="C:DNA polymerase III complex"/>
    <property type="evidence" value="ECO:0007669"/>
    <property type="project" value="InterPro"/>
</dbReference>
<evidence type="ECO:0000256" key="3">
    <source>
        <dbReference type="ARBA" id="ARBA00022490"/>
    </source>
</evidence>
<feature type="domain" description="DNA polymerase III beta sliding clamp C-terminal" evidence="12">
    <location>
        <begin position="245"/>
        <end position="358"/>
    </location>
</feature>
<organism evidence="13 14">
    <name type="scientific">Eiseniibacteriota bacterium</name>
    <dbReference type="NCBI Taxonomy" id="2212470"/>
    <lineage>
        <taxon>Bacteria</taxon>
        <taxon>Candidatus Eiseniibacteriota</taxon>
    </lineage>
</organism>
<comment type="function">
    <text evidence="9">Confers DNA tethering and processivity to DNA polymerases and other proteins. Acts as a clamp, forming a ring around DNA (a reaction catalyzed by the clamp-loading complex) which diffuses in an ATP-independent manner freely and bidirectionally along dsDNA. Initially characterized for its ability to contact the catalytic subunit of DNA polymerase III (Pol III), a complex, multichain enzyme responsible for most of the replicative synthesis in bacteria; Pol III exhibits 3'-5' exonuclease proofreading activity. The beta chain is required for initiation of replication as well as for processivity of DNA replication.</text>
</comment>
<dbReference type="Pfam" id="PF00712">
    <property type="entry name" value="DNA_pol3_beta"/>
    <property type="match status" value="1"/>
</dbReference>
<protein>
    <recommendedName>
        <fullName evidence="9">Beta sliding clamp</fullName>
    </recommendedName>
</protein>
<reference evidence="13 14" key="1">
    <citation type="submission" date="2020-03" db="EMBL/GenBank/DDBJ databases">
        <title>Metabolic flexibility allows generalist bacteria to become dominant in a frequently disturbed ecosystem.</title>
        <authorList>
            <person name="Chen Y.-J."/>
            <person name="Leung P.M."/>
            <person name="Bay S.K."/>
            <person name="Hugenholtz P."/>
            <person name="Kessler A.J."/>
            <person name="Shelley G."/>
            <person name="Waite D.W."/>
            <person name="Cook P.L."/>
            <person name="Greening C."/>
        </authorList>
    </citation>
    <scope>NUCLEOTIDE SEQUENCE [LARGE SCALE GENOMIC DNA]</scope>
    <source>
        <strain evidence="13">SS_bin_28</strain>
    </source>
</reference>
<accession>A0A7Y2EEW7</accession>
<evidence type="ECO:0000259" key="10">
    <source>
        <dbReference type="Pfam" id="PF00712"/>
    </source>
</evidence>
<keyword evidence="8" id="KW-0238">DNA-binding</keyword>
<dbReference type="Gene3D" id="3.70.10.10">
    <property type="match status" value="1"/>
</dbReference>
<dbReference type="InterPro" id="IPR022634">
    <property type="entry name" value="DNA_polIII_beta_N"/>
</dbReference>
<evidence type="ECO:0000259" key="12">
    <source>
        <dbReference type="Pfam" id="PF02768"/>
    </source>
</evidence>
<evidence type="ECO:0000256" key="5">
    <source>
        <dbReference type="ARBA" id="ARBA00022695"/>
    </source>
</evidence>